<reference evidence="5" key="2">
    <citation type="submission" date="2025-08" db="UniProtKB">
        <authorList>
            <consortium name="Ensembl"/>
        </authorList>
    </citation>
    <scope>IDENTIFICATION</scope>
</reference>
<organism evidence="5 6">
    <name type="scientific">Equus asinus</name>
    <name type="common">Donkey</name>
    <name type="synonym">Equus africanus asinus</name>
    <dbReference type="NCBI Taxonomy" id="9793"/>
    <lineage>
        <taxon>Eukaryota</taxon>
        <taxon>Metazoa</taxon>
        <taxon>Chordata</taxon>
        <taxon>Craniata</taxon>
        <taxon>Vertebrata</taxon>
        <taxon>Euteleostomi</taxon>
        <taxon>Mammalia</taxon>
        <taxon>Eutheria</taxon>
        <taxon>Laurasiatheria</taxon>
        <taxon>Perissodactyla</taxon>
        <taxon>Equidae</taxon>
        <taxon>Equus</taxon>
    </lineage>
</organism>
<reference evidence="5 6" key="1">
    <citation type="journal article" date="2020" name="Nat. Commun.">
        <title>Donkey genomes provide new insights into domestication and selection for coat color.</title>
        <authorList>
            <person name="Wang"/>
            <person name="C."/>
            <person name="Li"/>
            <person name="H."/>
            <person name="Guo"/>
            <person name="Y."/>
            <person name="Huang"/>
            <person name="J."/>
            <person name="Sun"/>
            <person name="Y."/>
            <person name="Min"/>
            <person name="J."/>
            <person name="Wang"/>
            <person name="J."/>
            <person name="Fang"/>
            <person name="X."/>
            <person name="Zhao"/>
            <person name="Z."/>
            <person name="Wang"/>
            <person name="S."/>
            <person name="Zhang"/>
            <person name="Y."/>
            <person name="Liu"/>
            <person name="Q."/>
            <person name="Jiang"/>
            <person name="Q."/>
            <person name="Wang"/>
            <person name="X."/>
            <person name="Guo"/>
            <person name="Y."/>
            <person name="Yang"/>
            <person name="C."/>
            <person name="Wang"/>
            <person name="Y."/>
            <person name="Tian"/>
            <person name="F."/>
            <person name="Zhuang"/>
            <person name="G."/>
            <person name="Fan"/>
            <person name="Y."/>
            <person name="Gao"/>
            <person name="Q."/>
            <person name="Li"/>
            <person name="Y."/>
            <person name="Ju"/>
            <person name="Z."/>
            <person name="Li"/>
            <person name="J."/>
            <person name="Li"/>
            <person name="R."/>
            <person name="Hou"/>
            <person name="M."/>
            <person name="Yang"/>
            <person name="G."/>
            <person name="Liu"/>
            <person name="G."/>
            <person name="Liu"/>
            <person name="W."/>
            <person name="Guo"/>
            <person name="J."/>
            <person name="Pan"/>
            <person name="S."/>
            <person name="Fan"/>
            <person name="G."/>
            <person name="Zhang"/>
            <person name="W."/>
            <person name="Zhang"/>
            <person name="R."/>
            <person name="Yu"/>
            <person name="J."/>
            <person name="Zhang"/>
            <person name="X."/>
            <person name="Yin"/>
            <person name="Q."/>
            <person name="Ji"/>
            <person name="C."/>
            <person name="Jin"/>
            <person name="Y."/>
            <person name="Yue"/>
            <person name="G."/>
            <person name="Liu"/>
            <person name="M."/>
            <person name="Xu"/>
            <person name="J."/>
            <person name="Liu"/>
            <person name="S."/>
            <person name="Jordana"/>
            <person name="J."/>
            <person name="Noce"/>
            <person name="A."/>
            <person name="Amills"/>
            <person name="M."/>
            <person name="Wu"/>
            <person name="D.D."/>
            <person name="Li"/>
            <person name="S."/>
            <person name="Zhou"/>
            <person name="X. and Zhong"/>
            <person name="J."/>
        </authorList>
    </citation>
    <scope>NUCLEOTIDE SEQUENCE [LARGE SCALE GENOMIC DNA]</scope>
</reference>
<dbReference type="GeneTree" id="ENSGT00530000063539"/>
<dbReference type="Ensembl" id="ENSEAST00005014746.2">
    <property type="protein sequence ID" value="ENSEASP00005013579.2"/>
    <property type="gene ID" value="ENSEASG00005009477.2"/>
</dbReference>
<evidence type="ECO:0000256" key="2">
    <source>
        <dbReference type="ARBA" id="ARBA00022771"/>
    </source>
</evidence>
<dbReference type="PANTHER" id="PTHR46858">
    <property type="entry name" value="OS05G0521000 PROTEIN"/>
    <property type="match status" value="1"/>
</dbReference>
<dbReference type="InterPro" id="IPR013083">
    <property type="entry name" value="Znf_RING/FYVE/PHD"/>
</dbReference>
<keyword evidence="6" id="KW-1185">Reference proteome</keyword>
<dbReference type="AlphaFoldDB" id="A0A8C4LP05"/>
<keyword evidence="2" id="KW-0863">Zinc-finger</keyword>
<dbReference type="PANTHER" id="PTHR46858:SF13">
    <property type="entry name" value="E3 UBIQUITIN-PROTEIN LIGASE MDM2"/>
    <property type="match status" value="1"/>
</dbReference>
<evidence type="ECO:0000256" key="3">
    <source>
        <dbReference type="ARBA" id="ARBA00022833"/>
    </source>
</evidence>
<evidence type="ECO:0000313" key="5">
    <source>
        <dbReference type="Ensembl" id="ENSEASP00005013579.2"/>
    </source>
</evidence>
<evidence type="ECO:0000313" key="6">
    <source>
        <dbReference type="Proteomes" id="UP000694387"/>
    </source>
</evidence>
<dbReference type="GO" id="GO:0008270">
    <property type="term" value="F:zinc ion binding"/>
    <property type="evidence" value="ECO:0007669"/>
    <property type="project" value="UniProtKB-KW"/>
</dbReference>
<dbReference type="GO" id="GO:0016567">
    <property type="term" value="P:protein ubiquitination"/>
    <property type="evidence" value="ECO:0007669"/>
    <property type="project" value="TreeGrafter"/>
</dbReference>
<dbReference type="GO" id="GO:0061630">
    <property type="term" value="F:ubiquitin protein ligase activity"/>
    <property type="evidence" value="ECO:0007669"/>
    <property type="project" value="TreeGrafter"/>
</dbReference>
<proteinExistence type="predicted"/>
<dbReference type="Proteomes" id="UP000694387">
    <property type="component" value="Chromosome 6"/>
</dbReference>
<dbReference type="Gene3D" id="3.30.40.10">
    <property type="entry name" value="Zinc/RING finger domain, C3HC4 (zinc finger)"/>
    <property type="match status" value="1"/>
</dbReference>
<dbReference type="GO" id="GO:0002039">
    <property type="term" value="F:p53 binding"/>
    <property type="evidence" value="ECO:0007669"/>
    <property type="project" value="TreeGrafter"/>
</dbReference>
<accession>A0A8C4LP05</accession>
<keyword evidence="1" id="KW-0479">Metal-binding</keyword>
<keyword evidence="4" id="KW-0732">Signal</keyword>
<evidence type="ECO:0000256" key="4">
    <source>
        <dbReference type="SAM" id="SignalP"/>
    </source>
</evidence>
<sequence>MPSHPKKVSTILSHQLLIVSFIAAKKMSTSVSGKQHKTEESMESSFPFNDIDPCVICQGRPKNSCIIHGNTGHFLACFTFANLKKRSQPCPVRRQPIQMIVLTYFSWLICS</sequence>
<evidence type="ECO:0000256" key="1">
    <source>
        <dbReference type="ARBA" id="ARBA00022723"/>
    </source>
</evidence>
<feature type="chain" id="PRO_5040222825" evidence="4">
    <location>
        <begin position="25"/>
        <end position="111"/>
    </location>
</feature>
<dbReference type="GO" id="GO:0010468">
    <property type="term" value="P:regulation of gene expression"/>
    <property type="evidence" value="ECO:0007669"/>
    <property type="project" value="TreeGrafter"/>
</dbReference>
<reference evidence="5" key="3">
    <citation type="submission" date="2025-09" db="UniProtKB">
        <authorList>
            <consortium name="Ensembl"/>
        </authorList>
    </citation>
    <scope>IDENTIFICATION</scope>
</reference>
<name>A0A8C4LP05_EQUAS</name>
<keyword evidence="3" id="KW-0862">Zinc</keyword>
<feature type="signal peptide" evidence="4">
    <location>
        <begin position="1"/>
        <end position="24"/>
    </location>
</feature>
<dbReference type="GO" id="GO:0043066">
    <property type="term" value="P:negative regulation of apoptotic process"/>
    <property type="evidence" value="ECO:0007669"/>
    <property type="project" value="TreeGrafter"/>
</dbReference>
<protein>
    <submittedName>
        <fullName evidence="5">Uncharacterized protein</fullName>
    </submittedName>
</protein>